<feature type="compositionally biased region" description="Pro residues" evidence="1">
    <location>
        <begin position="162"/>
        <end position="217"/>
    </location>
</feature>
<feature type="transmembrane region" description="Helical" evidence="2">
    <location>
        <begin position="51"/>
        <end position="72"/>
    </location>
</feature>
<protein>
    <recommendedName>
        <fullName evidence="5">Integral membrane protein</fullName>
    </recommendedName>
</protein>
<dbReference type="Proteomes" id="UP001167160">
    <property type="component" value="Unassembled WGS sequence"/>
</dbReference>
<dbReference type="RefSeq" id="WP_251419387.1">
    <property type="nucleotide sequence ID" value="NZ_JAMQGM010000068.1"/>
</dbReference>
<sequence length="247" mass="25665">MVRNLIGSLLAAAGATAAVWSPFRAWYDGRPGQDIRIQDLFGGITTVDADLFTSMLLPMLAGALITLIGILLRSRAVVAVAGVVVLGFTVLWMVRQGQAVGSLTIGGTGGVGIGAALAAGGGLLILLGALVMRGRRPRSRLHEDEYGPPPHEPYGPYEDEYPPPYEPGPHPYGQAPPPRYGQPPPQPRPGGYPPPGGGPPPGGPPQDATPPYGMPPVDPDETRTMPPVQPPPHGRRGPHDPGGGPPQ</sequence>
<feature type="transmembrane region" description="Helical" evidence="2">
    <location>
        <begin position="106"/>
        <end position="131"/>
    </location>
</feature>
<evidence type="ECO:0000256" key="1">
    <source>
        <dbReference type="SAM" id="MobiDB-lite"/>
    </source>
</evidence>
<evidence type="ECO:0000313" key="3">
    <source>
        <dbReference type="EMBL" id="MCM2580492.1"/>
    </source>
</evidence>
<name>A0ABT0XD87_9ACTN</name>
<reference evidence="3" key="1">
    <citation type="journal article" date="2023" name="Int. J. Syst. Evol. Microbiol.">
        <title>Streptomyces meridianus sp. nov. isolated from brackish water of the Tagus estuary in Alcochete, Portugal.</title>
        <authorList>
            <person name="Santos J.D.N."/>
            <person name="Klimek D."/>
            <person name="Calusinska M."/>
            <person name="Lobo Da Cunha A."/>
            <person name="Catita J."/>
            <person name="Goncalves H."/>
            <person name="Gonzalez I."/>
            <person name="Reyes F."/>
            <person name="Lage O.M."/>
        </authorList>
    </citation>
    <scope>NUCLEOTIDE SEQUENCE</scope>
    <source>
        <strain evidence="3">MTZ3.1</strain>
    </source>
</reference>
<keyword evidence="4" id="KW-1185">Reference proteome</keyword>
<feature type="region of interest" description="Disordered" evidence="1">
    <location>
        <begin position="138"/>
        <end position="247"/>
    </location>
</feature>
<keyword evidence="2" id="KW-0472">Membrane</keyword>
<dbReference type="EMBL" id="JAMQGM010000068">
    <property type="protein sequence ID" value="MCM2580492.1"/>
    <property type="molecule type" value="Genomic_DNA"/>
</dbReference>
<feature type="transmembrane region" description="Helical" evidence="2">
    <location>
        <begin position="77"/>
        <end position="94"/>
    </location>
</feature>
<evidence type="ECO:0000313" key="4">
    <source>
        <dbReference type="Proteomes" id="UP001167160"/>
    </source>
</evidence>
<accession>A0ABT0XD87</accession>
<gene>
    <name evidence="3" type="ORF">M1E25_24685</name>
</gene>
<proteinExistence type="predicted"/>
<organism evidence="3 4">
    <name type="scientific">Streptomyces meridianus</name>
    <dbReference type="NCBI Taxonomy" id="2938945"/>
    <lineage>
        <taxon>Bacteria</taxon>
        <taxon>Bacillati</taxon>
        <taxon>Actinomycetota</taxon>
        <taxon>Actinomycetes</taxon>
        <taxon>Kitasatosporales</taxon>
        <taxon>Streptomycetaceae</taxon>
        <taxon>Streptomyces</taxon>
    </lineage>
</organism>
<evidence type="ECO:0008006" key="5">
    <source>
        <dbReference type="Google" id="ProtNLM"/>
    </source>
</evidence>
<keyword evidence="2" id="KW-1133">Transmembrane helix</keyword>
<comment type="caution">
    <text evidence="3">The sequence shown here is derived from an EMBL/GenBank/DDBJ whole genome shotgun (WGS) entry which is preliminary data.</text>
</comment>
<evidence type="ECO:0000256" key="2">
    <source>
        <dbReference type="SAM" id="Phobius"/>
    </source>
</evidence>
<keyword evidence="2" id="KW-0812">Transmembrane</keyword>